<reference evidence="4 5" key="1">
    <citation type="submission" date="2023-07" db="EMBL/GenBank/DDBJ databases">
        <title>Genomic Encyclopedia of Type Strains, Phase IV (KMG-IV): sequencing the most valuable type-strain genomes for metagenomic binning, comparative biology and taxonomic classification.</title>
        <authorList>
            <person name="Goeker M."/>
        </authorList>
    </citation>
    <scope>NUCLEOTIDE SEQUENCE [LARGE SCALE GENOMIC DNA]</scope>
    <source>
        <strain evidence="4 5">DSM 5896</strain>
    </source>
</reference>
<evidence type="ECO:0000259" key="2">
    <source>
        <dbReference type="Pfam" id="PF25876"/>
    </source>
</evidence>
<organism evidence="4 5">
    <name type="scientific">Labrys monachus</name>
    <dbReference type="NCBI Taxonomy" id="217067"/>
    <lineage>
        <taxon>Bacteria</taxon>
        <taxon>Pseudomonadati</taxon>
        <taxon>Pseudomonadota</taxon>
        <taxon>Alphaproteobacteria</taxon>
        <taxon>Hyphomicrobiales</taxon>
        <taxon>Xanthobacteraceae</taxon>
        <taxon>Labrys</taxon>
    </lineage>
</organism>
<protein>
    <submittedName>
        <fullName evidence="4">RND family efflux transporter MFP subunit</fullName>
    </submittedName>
</protein>
<feature type="domain" description="Multidrug resistance protein MdtA-like barrel-sandwich hybrid" evidence="3">
    <location>
        <begin position="28"/>
        <end position="163"/>
    </location>
</feature>
<comment type="similarity">
    <text evidence="1">Belongs to the membrane fusion protein (MFP) (TC 8.A.1) family.</text>
</comment>
<evidence type="ECO:0000256" key="1">
    <source>
        <dbReference type="ARBA" id="ARBA00009477"/>
    </source>
</evidence>
<dbReference type="Gene3D" id="2.40.50.100">
    <property type="match status" value="1"/>
</dbReference>
<sequence length="327" mass="34539">MMVVTAHVGDFSPDISLTGDIEAQVQSDISFRVGGRIVERLVEVGDHVTPDQVLARVDGKEQRIDLDTANATLASAQAQLQQNEAAYRRQKTLIATNATAQSSLDTAQENLSISQATVAAATAQVSQAREQLGYADLRAGVAGTVTSRSVEAGQVVQAGQTVVSIAQDGPRDAVFDVYQAVINKPPGSPVIDIALVADPKVTTTGTVREVSPIVDASKGTIRVKIGLKDTPPAMSLGTAVRGRASLAPKRRVVLPASALFIWHSKPAVWTVAADTRKASPHEVTLDRYTTRSIVLSAGVEDGDIVVTKGGQLLRPGQTVETVEEQHQ</sequence>
<dbReference type="Gene3D" id="1.10.287.470">
    <property type="entry name" value="Helix hairpin bin"/>
    <property type="match status" value="1"/>
</dbReference>
<dbReference type="PANTHER" id="PTHR30469">
    <property type="entry name" value="MULTIDRUG RESISTANCE PROTEIN MDTA"/>
    <property type="match status" value="1"/>
</dbReference>
<evidence type="ECO:0000313" key="4">
    <source>
        <dbReference type="EMBL" id="MDQ0390787.1"/>
    </source>
</evidence>
<dbReference type="InterPro" id="IPR058624">
    <property type="entry name" value="MdtA-like_HH"/>
</dbReference>
<keyword evidence="5" id="KW-1185">Reference proteome</keyword>
<name>A0ABU0F854_9HYPH</name>
<dbReference type="Gene3D" id="2.40.420.20">
    <property type="match status" value="1"/>
</dbReference>
<comment type="caution">
    <text evidence="4">The sequence shown here is derived from an EMBL/GenBank/DDBJ whole genome shotgun (WGS) entry which is preliminary data.</text>
</comment>
<dbReference type="Proteomes" id="UP001237448">
    <property type="component" value="Unassembled WGS sequence"/>
</dbReference>
<dbReference type="Gene3D" id="2.40.30.170">
    <property type="match status" value="1"/>
</dbReference>
<dbReference type="SUPFAM" id="SSF111369">
    <property type="entry name" value="HlyD-like secretion proteins"/>
    <property type="match status" value="1"/>
</dbReference>
<dbReference type="Pfam" id="PF25876">
    <property type="entry name" value="HH_MFP_RND"/>
    <property type="match status" value="1"/>
</dbReference>
<evidence type="ECO:0000313" key="5">
    <source>
        <dbReference type="Proteomes" id="UP001237448"/>
    </source>
</evidence>
<feature type="domain" description="Multidrug resistance protein MdtA-like alpha-helical hairpin" evidence="2">
    <location>
        <begin position="66"/>
        <end position="135"/>
    </location>
</feature>
<accession>A0ABU0F854</accession>
<dbReference type="InterPro" id="IPR058625">
    <property type="entry name" value="MdtA-like_BSH"/>
</dbReference>
<dbReference type="PANTHER" id="PTHR30469:SF38">
    <property type="entry name" value="HLYD FAMILY SECRETION PROTEIN"/>
    <property type="match status" value="1"/>
</dbReference>
<dbReference type="EMBL" id="JAUSVK010000001">
    <property type="protein sequence ID" value="MDQ0390787.1"/>
    <property type="molecule type" value="Genomic_DNA"/>
</dbReference>
<evidence type="ECO:0000259" key="3">
    <source>
        <dbReference type="Pfam" id="PF25917"/>
    </source>
</evidence>
<dbReference type="InterPro" id="IPR006143">
    <property type="entry name" value="RND_pump_MFP"/>
</dbReference>
<gene>
    <name evidence="4" type="ORF">J3R73_000579</name>
</gene>
<proteinExistence type="inferred from homology"/>
<dbReference type="NCBIfam" id="TIGR01730">
    <property type="entry name" value="RND_mfp"/>
    <property type="match status" value="1"/>
</dbReference>
<dbReference type="Pfam" id="PF25917">
    <property type="entry name" value="BSH_RND"/>
    <property type="match status" value="1"/>
</dbReference>